<dbReference type="Gene3D" id="3.80.10.10">
    <property type="entry name" value="Ribonuclease Inhibitor"/>
    <property type="match status" value="2"/>
</dbReference>
<dbReference type="GO" id="GO:0005930">
    <property type="term" value="C:axoneme"/>
    <property type="evidence" value="ECO:0007669"/>
    <property type="project" value="UniProtKB-SubCell"/>
</dbReference>
<proteinExistence type="predicted"/>
<dbReference type="InterPro" id="IPR032675">
    <property type="entry name" value="LRR_dom_sf"/>
</dbReference>
<evidence type="ECO:0000256" key="1">
    <source>
        <dbReference type="ARBA" id="ARBA00004430"/>
    </source>
</evidence>
<name>E1ZBX8_CHLVA</name>
<gene>
    <name evidence="2" type="ORF">CHLNCDRAFT_144113</name>
</gene>
<evidence type="ECO:0000313" key="3">
    <source>
        <dbReference type="Proteomes" id="UP000008141"/>
    </source>
</evidence>
<reference evidence="2 3" key="1">
    <citation type="journal article" date="2010" name="Plant Cell">
        <title>The Chlorella variabilis NC64A genome reveals adaptation to photosymbiosis, coevolution with viruses, and cryptic sex.</title>
        <authorList>
            <person name="Blanc G."/>
            <person name="Duncan G."/>
            <person name="Agarkova I."/>
            <person name="Borodovsky M."/>
            <person name="Gurnon J."/>
            <person name="Kuo A."/>
            <person name="Lindquist E."/>
            <person name="Lucas S."/>
            <person name="Pangilinan J."/>
            <person name="Polle J."/>
            <person name="Salamov A."/>
            <person name="Terry A."/>
            <person name="Yamada T."/>
            <person name="Dunigan D.D."/>
            <person name="Grigoriev I.V."/>
            <person name="Claverie J.M."/>
            <person name="Van Etten J.L."/>
        </authorList>
    </citation>
    <scope>NUCLEOTIDE SEQUENCE [LARGE SCALE GENOMIC DNA]</scope>
    <source>
        <strain evidence="2 3">NC64A</strain>
    </source>
</reference>
<dbReference type="EMBL" id="GL433841">
    <property type="protein sequence ID" value="EFN56716.1"/>
    <property type="molecule type" value="Genomic_DNA"/>
</dbReference>
<dbReference type="KEGG" id="cvr:CHLNCDRAFT_144113"/>
<dbReference type="SUPFAM" id="SSF52058">
    <property type="entry name" value="L domain-like"/>
    <property type="match status" value="1"/>
</dbReference>
<sequence>MAATIADCPDEAGGPSHASLPPLARLALCDREQLWKVFRLAPAWNLQSGRLQEGRWFGCMLGLLHHVSPLVRQLVVDGADPGRAGPGQGAAPQLADFLASLQPGAVESVQVTDWTPVPAAAMQLLPSFSALRQLSLCPHDDYRLPPNTAAVLCQLTCLRRLAVSNSGAPLPDGLPAALCALRQLSHLALTCHRALPGLRALTQLTQLEGLKLSEHSGQGAAAAANKQGLLPPPAAFFPSKTHTTYASTRVAFEGGGSVLGVVTRLDLRRCSASLARDGSSSLAHVMRRATAQMPLLREIGVWDCDLSSGLEAAPLAALAKLSIRGCRLRGLPDALPVAGLRDLVLSGNQLLAVPPVLAGAGALRQLDANPRLEVTEEDLDGTLLRLPHLRQLWLEGTGTAPEVIATG</sequence>
<organism evidence="3">
    <name type="scientific">Chlorella variabilis</name>
    <name type="common">Green alga</name>
    <dbReference type="NCBI Taxonomy" id="554065"/>
    <lineage>
        <taxon>Eukaryota</taxon>
        <taxon>Viridiplantae</taxon>
        <taxon>Chlorophyta</taxon>
        <taxon>core chlorophytes</taxon>
        <taxon>Trebouxiophyceae</taxon>
        <taxon>Chlorellales</taxon>
        <taxon>Chlorellaceae</taxon>
        <taxon>Chlorella clade</taxon>
        <taxon>Chlorella</taxon>
    </lineage>
</organism>
<dbReference type="AlphaFoldDB" id="E1ZBX8"/>
<protein>
    <submittedName>
        <fullName evidence="2">Uncharacterized protein</fullName>
    </submittedName>
</protein>
<dbReference type="Proteomes" id="UP000008141">
    <property type="component" value="Unassembled WGS sequence"/>
</dbReference>
<keyword evidence="3" id="KW-1185">Reference proteome</keyword>
<dbReference type="RefSeq" id="XP_005848818.1">
    <property type="nucleotide sequence ID" value="XM_005848756.1"/>
</dbReference>
<dbReference type="GeneID" id="17356247"/>
<evidence type="ECO:0000313" key="2">
    <source>
        <dbReference type="EMBL" id="EFN56716.1"/>
    </source>
</evidence>
<comment type="subcellular location">
    <subcellularLocation>
        <location evidence="1">Cytoplasm</location>
        <location evidence="1">Cytoskeleton</location>
        <location evidence="1">Cilium axoneme</location>
    </subcellularLocation>
</comment>
<accession>E1ZBX8</accession>
<dbReference type="InParanoid" id="E1ZBX8"/>